<dbReference type="PANTHER" id="PTHR46211">
    <property type="entry name" value="GLYCEROPHOSPHORYL DIESTER PHOSPHODIESTERASE"/>
    <property type="match status" value="1"/>
</dbReference>
<dbReference type="PANTHER" id="PTHR46211:SF1">
    <property type="entry name" value="GLYCEROPHOSPHODIESTER PHOSPHODIESTERASE, CYTOPLASMIC"/>
    <property type="match status" value="1"/>
</dbReference>
<dbReference type="AlphaFoldDB" id="A0A3N0E8F8"/>
<dbReference type="Proteomes" id="UP000267469">
    <property type="component" value="Unassembled WGS sequence"/>
</dbReference>
<dbReference type="InterPro" id="IPR030395">
    <property type="entry name" value="GP_PDE_dom"/>
</dbReference>
<proteinExistence type="predicted"/>
<dbReference type="PROSITE" id="PS51704">
    <property type="entry name" value="GP_PDE"/>
    <property type="match status" value="1"/>
</dbReference>
<name>A0A3N0E8F8_SINP1</name>
<dbReference type="EMBL" id="RJTM01000099">
    <property type="protein sequence ID" value="RNL84135.1"/>
    <property type="molecule type" value="Genomic_DNA"/>
</dbReference>
<comment type="caution">
    <text evidence="2">The sequence shown here is derived from an EMBL/GenBank/DDBJ whole genome shotgun (WGS) entry which is preliminary data.</text>
</comment>
<organism evidence="2 3">
    <name type="scientific">Sinomicrobium pectinilyticum</name>
    <dbReference type="NCBI Taxonomy" id="1084421"/>
    <lineage>
        <taxon>Bacteria</taxon>
        <taxon>Pseudomonadati</taxon>
        <taxon>Bacteroidota</taxon>
        <taxon>Flavobacteriia</taxon>
        <taxon>Flavobacteriales</taxon>
        <taxon>Flavobacteriaceae</taxon>
        <taxon>Sinomicrobium</taxon>
    </lineage>
</organism>
<gene>
    <name evidence="2" type="ORF">ED312_14080</name>
</gene>
<keyword evidence="3" id="KW-1185">Reference proteome</keyword>
<dbReference type="InterPro" id="IPR017946">
    <property type="entry name" value="PLC-like_Pdiesterase_TIM-brl"/>
</dbReference>
<reference evidence="2 3" key="1">
    <citation type="submission" date="2018-10" db="EMBL/GenBank/DDBJ databases">
        <title>Sinomicrobium pectinilyticum sp. nov., a pectinase-producing bacterium isolated from alkaline and saline soil, and emended description of the genus Sinomicrobium.</title>
        <authorList>
            <person name="Cheng B."/>
            <person name="Li C."/>
            <person name="Lai Q."/>
            <person name="Du M."/>
            <person name="Shao Z."/>
            <person name="Xu P."/>
            <person name="Yang C."/>
        </authorList>
    </citation>
    <scope>NUCLEOTIDE SEQUENCE [LARGE SCALE GENOMIC DNA]</scope>
    <source>
        <strain evidence="2 3">5DNS001</strain>
    </source>
</reference>
<evidence type="ECO:0000313" key="3">
    <source>
        <dbReference type="Proteomes" id="UP000267469"/>
    </source>
</evidence>
<feature type="domain" description="GP-PDE" evidence="1">
    <location>
        <begin position="21"/>
        <end position="249"/>
    </location>
</feature>
<sequence>MIATGISEKAVAQNGQGFNRNKVIAHRGAFKKAGHPENSLASLNQAIALGCEGSEFDVWMTKDGVLVVNHDADFMGMQIEESTYQELLQKQHANGEKIPTAEAYIKEGMKQQHTKLIFEIKPSKDKARGQELAAKSVALVHKLKAQKWIDYISFDYDICKKVMALDPQANVAYLNGNLSPAELKKDSFFGLDYSLKVMKKHPEWIQQAKEEGLTVNVWTVNKQEDMKWLLEQDVDFITTNEPELLFDILKK</sequence>
<dbReference type="OrthoDB" id="9809583at2"/>
<protein>
    <submittedName>
        <fullName evidence="2">Glycerophosphodiester phosphodiesterase</fullName>
    </submittedName>
</protein>
<dbReference type="GO" id="GO:0006629">
    <property type="term" value="P:lipid metabolic process"/>
    <property type="evidence" value="ECO:0007669"/>
    <property type="project" value="InterPro"/>
</dbReference>
<evidence type="ECO:0000259" key="1">
    <source>
        <dbReference type="PROSITE" id="PS51704"/>
    </source>
</evidence>
<dbReference type="Pfam" id="PF03009">
    <property type="entry name" value="GDPD"/>
    <property type="match status" value="1"/>
</dbReference>
<dbReference type="SUPFAM" id="SSF51695">
    <property type="entry name" value="PLC-like phosphodiesterases"/>
    <property type="match status" value="1"/>
</dbReference>
<accession>A0A3N0E8F8</accession>
<dbReference type="GO" id="GO:0008081">
    <property type="term" value="F:phosphoric diester hydrolase activity"/>
    <property type="evidence" value="ECO:0007669"/>
    <property type="project" value="InterPro"/>
</dbReference>
<evidence type="ECO:0000313" key="2">
    <source>
        <dbReference type="EMBL" id="RNL84135.1"/>
    </source>
</evidence>
<dbReference type="Gene3D" id="3.20.20.190">
    <property type="entry name" value="Phosphatidylinositol (PI) phosphodiesterase"/>
    <property type="match status" value="1"/>
</dbReference>